<comment type="similarity">
    <text evidence="2">Belongs to the FtsK/SpoIIIE/SftA family.</text>
</comment>
<evidence type="ECO:0000256" key="5">
    <source>
        <dbReference type="ARBA" id="ARBA00022692"/>
    </source>
</evidence>
<dbReference type="InterPro" id="IPR041027">
    <property type="entry name" value="FtsK_alpha"/>
</dbReference>
<dbReference type="EMBL" id="CP019646">
    <property type="protein sequence ID" value="AQQ72291.1"/>
    <property type="molecule type" value="Genomic_DNA"/>
</dbReference>
<evidence type="ECO:0000256" key="7">
    <source>
        <dbReference type="ARBA" id="ARBA00022829"/>
    </source>
</evidence>
<feature type="domain" description="FtsK" evidence="17">
    <location>
        <begin position="462"/>
        <end position="666"/>
    </location>
</feature>
<dbReference type="InterPro" id="IPR025199">
    <property type="entry name" value="FtsK_4TM"/>
</dbReference>
<accession>A0A1Q2MHX3</accession>
<name>A0A1Q2MHX3_9BACT</name>
<dbReference type="PROSITE" id="PS51257">
    <property type="entry name" value="PROKAR_LIPOPROTEIN"/>
    <property type="match status" value="1"/>
</dbReference>
<dbReference type="RefSeq" id="WP_146684499.1">
    <property type="nucleotide sequence ID" value="NZ_CP019646.1"/>
</dbReference>
<feature type="binding site" evidence="13">
    <location>
        <begin position="479"/>
        <end position="486"/>
    </location>
    <ligand>
        <name>ATP</name>
        <dbReference type="ChEBI" id="CHEBI:30616"/>
    </ligand>
</feature>
<evidence type="ECO:0000259" key="17">
    <source>
        <dbReference type="PROSITE" id="PS50901"/>
    </source>
</evidence>
<dbReference type="Pfam" id="PF09397">
    <property type="entry name" value="FtsK_gamma"/>
    <property type="match status" value="1"/>
</dbReference>
<feature type="transmembrane region" description="Helical" evidence="16">
    <location>
        <begin position="61"/>
        <end position="84"/>
    </location>
</feature>
<evidence type="ECO:0000313" key="18">
    <source>
        <dbReference type="EMBL" id="AQQ72291.1"/>
    </source>
</evidence>
<dbReference type="Proteomes" id="UP000188181">
    <property type="component" value="Chromosome"/>
</dbReference>
<evidence type="ECO:0000256" key="14">
    <source>
        <dbReference type="SAM" id="Coils"/>
    </source>
</evidence>
<evidence type="ECO:0000256" key="10">
    <source>
        <dbReference type="ARBA" id="ARBA00023125"/>
    </source>
</evidence>
<comment type="subcellular location">
    <subcellularLocation>
        <location evidence="1">Cell membrane</location>
        <topology evidence="1">Multi-pass membrane protein</topology>
    </subcellularLocation>
</comment>
<keyword evidence="8 13" id="KW-0067">ATP-binding</keyword>
<evidence type="ECO:0000256" key="8">
    <source>
        <dbReference type="ARBA" id="ARBA00022840"/>
    </source>
</evidence>
<dbReference type="GO" id="GO:0007059">
    <property type="term" value="P:chromosome segregation"/>
    <property type="evidence" value="ECO:0007669"/>
    <property type="project" value="UniProtKB-KW"/>
</dbReference>
<evidence type="ECO:0000256" key="15">
    <source>
        <dbReference type="SAM" id="MobiDB-lite"/>
    </source>
</evidence>
<evidence type="ECO:0000256" key="9">
    <source>
        <dbReference type="ARBA" id="ARBA00022989"/>
    </source>
</evidence>
<evidence type="ECO:0000256" key="3">
    <source>
        <dbReference type="ARBA" id="ARBA00022475"/>
    </source>
</evidence>
<dbReference type="InterPro" id="IPR027417">
    <property type="entry name" value="P-loop_NTPase"/>
</dbReference>
<keyword evidence="4" id="KW-0132">Cell division</keyword>
<dbReference type="GO" id="GO:0005886">
    <property type="term" value="C:plasma membrane"/>
    <property type="evidence" value="ECO:0007669"/>
    <property type="project" value="UniProtKB-SubCell"/>
</dbReference>
<feature type="coiled-coil region" evidence="14">
    <location>
        <begin position="186"/>
        <end position="234"/>
    </location>
</feature>
<keyword evidence="6 13" id="KW-0547">Nucleotide-binding</keyword>
<keyword evidence="5 16" id="KW-0812">Transmembrane</keyword>
<dbReference type="PROSITE" id="PS50901">
    <property type="entry name" value="FTSK"/>
    <property type="match status" value="1"/>
</dbReference>
<dbReference type="Gene3D" id="3.30.980.40">
    <property type="match status" value="1"/>
</dbReference>
<feature type="compositionally biased region" description="Acidic residues" evidence="15">
    <location>
        <begin position="279"/>
        <end position="288"/>
    </location>
</feature>
<dbReference type="KEGG" id="pbas:SMSP2_02674"/>
<dbReference type="SUPFAM" id="SSF52540">
    <property type="entry name" value="P-loop containing nucleoside triphosphate hydrolases"/>
    <property type="match status" value="1"/>
</dbReference>
<dbReference type="GO" id="GO:0051301">
    <property type="term" value="P:cell division"/>
    <property type="evidence" value="ECO:0007669"/>
    <property type="project" value="UniProtKB-KW"/>
</dbReference>
<evidence type="ECO:0000256" key="13">
    <source>
        <dbReference type="PROSITE-ProRule" id="PRU00289"/>
    </source>
</evidence>
<dbReference type="Pfam" id="PF01580">
    <property type="entry name" value="FtsK_SpoIIIE"/>
    <property type="match status" value="1"/>
</dbReference>
<dbReference type="PANTHER" id="PTHR22683">
    <property type="entry name" value="SPORULATION PROTEIN RELATED"/>
    <property type="match status" value="1"/>
</dbReference>
<keyword evidence="3" id="KW-1003">Cell membrane</keyword>
<dbReference type="AlphaFoldDB" id="A0A1Q2MHX3"/>
<evidence type="ECO:0000256" key="11">
    <source>
        <dbReference type="ARBA" id="ARBA00023136"/>
    </source>
</evidence>
<evidence type="ECO:0000256" key="6">
    <source>
        <dbReference type="ARBA" id="ARBA00022741"/>
    </source>
</evidence>
<dbReference type="Pfam" id="PF13491">
    <property type="entry name" value="FtsK_4TM"/>
    <property type="match status" value="1"/>
</dbReference>
<keyword evidence="12" id="KW-0131">Cell cycle</keyword>
<proteinExistence type="inferred from homology"/>
<evidence type="ECO:0000256" key="1">
    <source>
        <dbReference type="ARBA" id="ARBA00004651"/>
    </source>
</evidence>
<feature type="region of interest" description="Disordered" evidence="15">
    <location>
        <begin position="252"/>
        <end position="288"/>
    </location>
</feature>
<dbReference type="InterPro" id="IPR036388">
    <property type="entry name" value="WH-like_DNA-bd_sf"/>
</dbReference>
<keyword evidence="9 16" id="KW-1133">Transmembrane helix</keyword>
<dbReference type="InterPro" id="IPR050206">
    <property type="entry name" value="FtsK/SpoIIIE/SftA"/>
</dbReference>
<dbReference type="InterPro" id="IPR036390">
    <property type="entry name" value="WH_DNA-bd_sf"/>
</dbReference>
<sequence length="812" mass="90927">MQHKTIVLKLLLVVLLFLFVLIAAACLDFDIADKPSEFVWPLNEKPENIFGPVGAWVSFHINYYIGAGIYMLLLGLSGFTVVAIRGRQITQPVLRTIGLLLCVISVSVIANFTSGIFPSHFPAGGGGILGLFFAAILKANFATFGSWPIVIMSFIVGSILLADSLAIAVYKSIFYFILRLFTGKGADERIKEKQQKENEKEQLRQKLKEEKKAAKEAMKEAKMAAKRAKAAEKRALKAAKKGQYVQAADDNLSSKELFDSDKDQTPAPESDEPGGIPYEPEDEEAEEEMADMQERNASEVDKVKIVLPPVGSKKREPFIQKTYEDYVLPPLDLLEEPEDDFNTDIESQVRGQIDQLCYAFENFNVDAKVVGAEPGPTITLFEIDLGAGVKVNDIAKLKVDLSRTLGVPNVRIISSMPGRQTMGIEVPNKIREVVRLKDLILRAGSKPHDMKIPLFLGKDSSGDAIVTDMADMPHCLIAGTTGSGKSVCVNDIITSILLTKRPDEVQMILVDPKMVEMTPYQELPHLMCPLVTEMAKAERILAWAVEKMEERYILFRDAKARDISSYNRLTRKQLIERFDPQTEEDEARIPKKLPYIVIIVDELADLMMTNREVEDHIVRLAQKSRAVGIHMVLATQRPQRDVVTGLIKSNLPARISFKVATGLDSRIILDQTGAETLLGKGDMLFLHPKTSKIYRAQGAYLEDEEIERIIRHLKDVAQPQFHPELMQLDRIELGETPLDPLFDDAVRVVLENQRGSGSLLQRKLGVGYNRAQRLIEMMAEYGILGEHKNAQAREVMLTMEQWEEIKKEQESG</sequence>
<dbReference type="InterPro" id="IPR018541">
    <property type="entry name" value="Ftsk_gamma"/>
</dbReference>
<dbReference type="OrthoDB" id="9807790at2"/>
<protein>
    <submittedName>
        <fullName evidence="18">DNA translocase FtsK</fullName>
    </submittedName>
</protein>
<feature type="compositionally biased region" description="Basic and acidic residues" evidence="15">
    <location>
        <begin position="252"/>
        <end position="264"/>
    </location>
</feature>
<dbReference type="Gene3D" id="1.10.10.10">
    <property type="entry name" value="Winged helix-like DNA-binding domain superfamily/Winged helix DNA-binding domain"/>
    <property type="match status" value="1"/>
</dbReference>
<feature type="transmembrane region" description="Helical" evidence="16">
    <location>
        <begin position="149"/>
        <end position="170"/>
    </location>
</feature>
<evidence type="ECO:0000256" key="12">
    <source>
        <dbReference type="ARBA" id="ARBA00023306"/>
    </source>
</evidence>
<dbReference type="SMART" id="SM00843">
    <property type="entry name" value="Ftsk_gamma"/>
    <property type="match status" value="1"/>
</dbReference>
<evidence type="ECO:0000313" key="19">
    <source>
        <dbReference type="Proteomes" id="UP000188181"/>
    </source>
</evidence>
<reference evidence="19" key="1">
    <citation type="submission" date="2017-02" db="EMBL/GenBank/DDBJ databases">
        <title>Comparative genomics and description of representatives of a novel lineage of planctomycetes thriving in anoxic sediments.</title>
        <authorList>
            <person name="Spring S."/>
            <person name="Bunk B."/>
            <person name="Sproer C."/>
        </authorList>
    </citation>
    <scope>NUCLEOTIDE SEQUENCE [LARGE SCALE GENOMIC DNA]</scope>
    <source>
        <strain evidence="19">SM-Chi-D1</strain>
    </source>
</reference>
<dbReference type="GO" id="GO:0005524">
    <property type="term" value="F:ATP binding"/>
    <property type="evidence" value="ECO:0007669"/>
    <property type="project" value="UniProtKB-UniRule"/>
</dbReference>
<dbReference type="Gene3D" id="3.40.50.300">
    <property type="entry name" value="P-loop containing nucleotide triphosphate hydrolases"/>
    <property type="match status" value="1"/>
</dbReference>
<organism evidence="18 19">
    <name type="scientific">Limihaloglobus sulfuriphilus</name>
    <dbReference type="NCBI Taxonomy" id="1851148"/>
    <lineage>
        <taxon>Bacteria</taxon>
        <taxon>Pseudomonadati</taxon>
        <taxon>Planctomycetota</taxon>
        <taxon>Phycisphaerae</taxon>
        <taxon>Sedimentisphaerales</taxon>
        <taxon>Sedimentisphaeraceae</taxon>
        <taxon>Limihaloglobus</taxon>
    </lineage>
</organism>
<evidence type="ECO:0000256" key="2">
    <source>
        <dbReference type="ARBA" id="ARBA00006474"/>
    </source>
</evidence>
<dbReference type="SUPFAM" id="SSF46785">
    <property type="entry name" value="Winged helix' DNA-binding domain"/>
    <property type="match status" value="1"/>
</dbReference>
<feature type="transmembrane region" description="Helical" evidence="16">
    <location>
        <begin position="96"/>
        <end position="114"/>
    </location>
</feature>
<evidence type="ECO:0000256" key="4">
    <source>
        <dbReference type="ARBA" id="ARBA00022618"/>
    </source>
</evidence>
<keyword evidence="19" id="KW-1185">Reference proteome</keyword>
<gene>
    <name evidence="18" type="primary">ftsK</name>
    <name evidence="18" type="ORF">SMSP2_02674</name>
</gene>
<dbReference type="CDD" id="cd01127">
    <property type="entry name" value="TrwB_TraG_TraD_VirD4"/>
    <property type="match status" value="1"/>
</dbReference>
<keyword evidence="7" id="KW-0159">Chromosome partition</keyword>
<keyword evidence="10" id="KW-0238">DNA-binding</keyword>
<dbReference type="InterPro" id="IPR002543">
    <property type="entry name" value="FtsK_dom"/>
</dbReference>
<dbReference type="GO" id="GO:0003677">
    <property type="term" value="F:DNA binding"/>
    <property type="evidence" value="ECO:0007669"/>
    <property type="project" value="UniProtKB-KW"/>
</dbReference>
<evidence type="ECO:0000256" key="16">
    <source>
        <dbReference type="SAM" id="Phobius"/>
    </source>
</evidence>
<keyword evidence="14" id="KW-0175">Coiled coil</keyword>
<dbReference type="Pfam" id="PF17854">
    <property type="entry name" value="FtsK_alpha"/>
    <property type="match status" value="1"/>
</dbReference>
<keyword evidence="11 16" id="KW-0472">Membrane</keyword>
<dbReference type="PANTHER" id="PTHR22683:SF41">
    <property type="entry name" value="DNA TRANSLOCASE FTSK"/>
    <property type="match status" value="1"/>
</dbReference>
<dbReference type="STRING" id="1851148.SMSP2_02674"/>